<keyword evidence="2" id="KW-0732">Signal</keyword>
<dbReference type="OrthoDB" id="60843at2759"/>
<keyword evidence="1" id="KW-0460">Magnesium</keyword>
<dbReference type="PROSITE" id="PS51746">
    <property type="entry name" value="PPM_2"/>
    <property type="match status" value="1"/>
</dbReference>
<dbReference type="SMART" id="SM00332">
    <property type="entry name" value="PP2Cc"/>
    <property type="match status" value="1"/>
</dbReference>
<feature type="signal peptide" evidence="2">
    <location>
        <begin position="1"/>
        <end position="25"/>
    </location>
</feature>
<comment type="catalytic activity">
    <reaction evidence="1">
        <text>O-phospho-L-seryl-[protein] + H2O = L-seryl-[protein] + phosphate</text>
        <dbReference type="Rhea" id="RHEA:20629"/>
        <dbReference type="Rhea" id="RHEA-COMP:9863"/>
        <dbReference type="Rhea" id="RHEA-COMP:11604"/>
        <dbReference type="ChEBI" id="CHEBI:15377"/>
        <dbReference type="ChEBI" id="CHEBI:29999"/>
        <dbReference type="ChEBI" id="CHEBI:43474"/>
        <dbReference type="ChEBI" id="CHEBI:83421"/>
        <dbReference type="EC" id="3.1.3.16"/>
    </reaction>
</comment>
<dbReference type="AlphaFoldDB" id="A0A0D9QG64"/>
<evidence type="ECO:0000256" key="1">
    <source>
        <dbReference type="RuleBase" id="RU366020"/>
    </source>
</evidence>
<feature type="domain" description="PPM-type phosphatase" evidence="3">
    <location>
        <begin position="168"/>
        <end position="401"/>
    </location>
</feature>
<keyword evidence="1" id="KW-0479">Metal-binding</keyword>
<dbReference type="SUPFAM" id="SSF81606">
    <property type="entry name" value="PP2C-like"/>
    <property type="match status" value="1"/>
</dbReference>
<dbReference type="EMBL" id="KQ001704">
    <property type="protein sequence ID" value="KJP86004.1"/>
    <property type="molecule type" value="Genomic_DNA"/>
</dbReference>
<keyword evidence="1" id="KW-0464">Manganese</keyword>
<dbReference type="GO" id="GO:0046872">
    <property type="term" value="F:metal ion binding"/>
    <property type="evidence" value="ECO:0007669"/>
    <property type="project" value="UniProtKB-UniRule"/>
</dbReference>
<evidence type="ECO:0000313" key="4">
    <source>
        <dbReference type="EMBL" id="KJP86004.1"/>
    </source>
</evidence>
<dbReference type="Gene3D" id="3.60.40.10">
    <property type="entry name" value="PPM-type phosphatase domain"/>
    <property type="match status" value="1"/>
</dbReference>
<dbReference type="InterPro" id="IPR036457">
    <property type="entry name" value="PPM-type-like_dom_sf"/>
</dbReference>
<evidence type="ECO:0000256" key="2">
    <source>
        <dbReference type="SAM" id="SignalP"/>
    </source>
</evidence>
<gene>
    <name evidence="4" type="ORF">AK88_04335</name>
</gene>
<comment type="catalytic activity">
    <reaction evidence="1">
        <text>O-phospho-L-threonyl-[protein] + H2O = L-threonyl-[protein] + phosphate</text>
        <dbReference type="Rhea" id="RHEA:47004"/>
        <dbReference type="Rhea" id="RHEA-COMP:11060"/>
        <dbReference type="Rhea" id="RHEA-COMP:11605"/>
        <dbReference type="ChEBI" id="CHEBI:15377"/>
        <dbReference type="ChEBI" id="CHEBI:30013"/>
        <dbReference type="ChEBI" id="CHEBI:43474"/>
        <dbReference type="ChEBI" id="CHEBI:61977"/>
        <dbReference type="EC" id="3.1.3.16"/>
    </reaction>
</comment>
<dbReference type="PANTHER" id="PTHR12320:SF1">
    <property type="entry name" value="PROTEIN PHOSPHATASE PTC7 HOMOLOG"/>
    <property type="match status" value="1"/>
</dbReference>
<dbReference type="Pfam" id="PF00481">
    <property type="entry name" value="PP2C"/>
    <property type="match status" value="1"/>
</dbReference>
<dbReference type="PANTHER" id="PTHR12320">
    <property type="entry name" value="PROTEIN PHOSPHATASE 2C"/>
    <property type="match status" value="1"/>
</dbReference>
<keyword evidence="5" id="KW-1185">Reference proteome</keyword>
<comment type="cofactor">
    <cofactor evidence="1">
        <name>Mn(2+)</name>
        <dbReference type="ChEBI" id="CHEBI:29035"/>
    </cofactor>
</comment>
<dbReference type="VEuPathDB" id="PlasmoDB:AK88_04335"/>
<dbReference type="InterPro" id="IPR039123">
    <property type="entry name" value="PPTC7"/>
</dbReference>
<dbReference type="SMART" id="SM00331">
    <property type="entry name" value="PP2C_SIG"/>
    <property type="match status" value="1"/>
</dbReference>
<accession>A0A0D9QG64</accession>
<dbReference type="EC" id="3.1.3.16" evidence="1"/>
<dbReference type="GeneID" id="24269649"/>
<comment type="similarity">
    <text evidence="1">Belongs to the PP2C family.</text>
</comment>
<proteinExistence type="inferred from homology"/>
<evidence type="ECO:0000313" key="5">
    <source>
        <dbReference type="Proteomes" id="UP000054561"/>
    </source>
</evidence>
<sequence length="402" mass="46539">MITTFSLLLILLLNNMLTWYKGSSANSLYAVATVYLKKKMNMLLKKEDCYFSRQNFNFFSKEFEKKLKKNKKTKNEMGMKDNIMDKLSVLPILDGNKSSNFTNTKCDTQLSNNLSKELNFVTKFPYTFLKNKITFNFFNMANNVYLKYKIKKNILFAFNKKAFCSNRKYSILTNYKIIKHPDKAESEDCCLNGKGFMAIADGVGSWIRHGVNPRKYPEKFLQLLQKKMDENENMKIEDVLNYAYLNNDIQGSTTVCLIIFNNNSTISTAVVGDSQFILIRNDNIIYRSKPQQYEFNFPYQLGSNEVSKPNDADIAHIEVMKNDIIVAGSDGLWDNLYDNQILNLVKQNNFSCLSEKIANEAFNYSKMKRWMSPYINNYNKEFKCHKTGGKMDDITVACALIC</sequence>
<dbReference type="OMA" id="LKKEDCY"/>
<reference evidence="4 5" key="1">
    <citation type="submission" date="2014-03" db="EMBL/GenBank/DDBJ databases">
        <title>The Genome Sequence of Plasmodium fragile nilgiri.</title>
        <authorList>
            <consortium name="The Broad Institute Genomics Platform"/>
            <consortium name="The Broad Institute Genome Sequencing Center for Infectious Disease"/>
            <person name="Neafsey D."/>
            <person name="Duraisingh M."/>
            <person name="Young S.K."/>
            <person name="Zeng Q."/>
            <person name="Gargeya S."/>
            <person name="Abouelleil A."/>
            <person name="Alvarado L."/>
            <person name="Chapman S.B."/>
            <person name="Gainer-Dewar J."/>
            <person name="Goldberg J."/>
            <person name="Griggs A."/>
            <person name="Gujja S."/>
            <person name="Hansen M."/>
            <person name="Howarth C."/>
            <person name="Imamovic A."/>
            <person name="Larimer J."/>
            <person name="Pearson M."/>
            <person name="Poon T.W."/>
            <person name="Priest M."/>
            <person name="Roberts A."/>
            <person name="Saif S."/>
            <person name="Shea T."/>
            <person name="Sykes S."/>
            <person name="Wortman J."/>
            <person name="Nusbaum C."/>
            <person name="Birren B."/>
        </authorList>
    </citation>
    <scope>NUCLEOTIDE SEQUENCE [LARGE SCALE GENOMIC DNA]</scope>
    <source>
        <strain evidence="5">nilgiri</strain>
    </source>
</reference>
<evidence type="ECO:0000259" key="3">
    <source>
        <dbReference type="PROSITE" id="PS51746"/>
    </source>
</evidence>
<dbReference type="InterPro" id="IPR001932">
    <property type="entry name" value="PPM-type_phosphatase-like_dom"/>
</dbReference>
<keyword evidence="1" id="KW-0378">Hydrolase</keyword>
<feature type="chain" id="PRO_5002343653" description="Protein phosphatase" evidence="2">
    <location>
        <begin position="26"/>
        <end position="402"/>
    </location>
</feature>
<keyword evidence="1" id="KW-0904">Protein phosphatase</keyword>
<dbReference type="GO" id="GO:0004722">
    <property type="term" value="F:protein serine/threonine phosphatase activity"/>
    <property type="evidence" value="ECO:0007669"/>
    <property type="project" value="UniProtKB-EC"/>
</dbReference>
<dbReference type="Proteomes" id="UP000054561">
    <property type="component" value="Unassembled WGS sequence"/>
</dbReference>
<organism evidence="4 5">
    <name type="scientific">Plasmodium fragile</name>
    <dbReference type="NCBI Taxonomy" id="5857"/>
    <lineage>
        <taxon>Eukaryota</taxon>
        <taxon>Sar</taxon>
        <taxon>Alveolata</taxon>
        <taxon>Apicomplexa</taxon>
        <taxon>Aconoidasida</taxon>
        <taxon>Haemosporida</taxon>
        <taxon>Plasmodiidae</taxon>
        <taxon>Plasmodium</taxon>
        <taxon>Plasmodium (Plasmodium)</taxon>
    </lineage>
</organism>
<comment type="cofactor">
    <cofactor evidence="1">
        <name>Mg(2+)</name>
        <dbReference type="ChEBI" id="CHEBI:18420"/>
    </cofactor>
</comment>
<name>A0A0D9QG64_PLAFR</name>
<dbReference type="RefSeq" id="XP_012337368.1">
    <property type="nucleotide sequence ID" value="XM_012481945.1"/>
</dbReference>
<protein>
    <recommendedName>
        <fullName evidence="1">Protein phosphatase</fullName>
        <ecNumber evidence="1">3.1.3.16</ecNumber>
    </recommendedName>
</protein>